<dbReference type="EMBL" id="CAXAMN010001069">
    <property type="protein sequence ID" value="CAK8992135.1"/>
    <property type="molecule type" value="Genomic_DNA"/>
</dbReference>
<evidence type="ECO:0000313" key="2">
    <source>
        <dbReference type="EMBL" id="CAK8992135.1"/>
    </source>
</evidence>
<protein>
    <submittedName>
        <fullName evidence="2">Uncharacterized protein</fullName>
    </submittedName>
</protein>
<proteinExistence type="predicted"/>
<feature type="region of interest" description="Disordered" evidence="1">
    <location>
        <begin position="557"/>
        <end position="585"/>
    </location>
</feature>
<reference evidence="2 3" key="1">
    <citation type="submission" date="2024-02" db="EMBL/GenBank/DDBJ databases">
        <authorList>
            <person name="Chen Y."/>
            <person name="Shah S."/>
            <person name="Dougan E. K."/>
            <person name="Thang M."/>
            <person name="Chan C."/>
        </authorList>
    </citation>
    <scope>NUCLEOTIDE SEQUENCE [LARGE SCALE GENOMIC DNA]</scope>
</reference>
<organism evidence="2 3">
    <name type="scientific">Durusdinium trenchii</name>
    <dbReference type="NCBI Taxonomy" id="1381693"/>
    <lineage>
        <taxon>Eukaryota</taxon>
        <taxon>Sar</taxon>
        <taxon>Alveolata</taxon>
        <taxon>Dinophyceae</taxon>
        <taxon>Suessiales</taxon>
        <taxon>Symbiodiniaceae</taxon>
        <taxon>Durusdinium</taxon>
    </lineage>
</organism>
<accession>A0ABP0HT98</accession>
<feature type="compositionally biased region" description="Low complexity" evidence="1">
    <location>
        <begin position="571"/>
        <end position="584"/>
    </location>
</feature>
<comment type="caution">
    <text evidence="2">The sequence shown here is derived from an EMBL/GenBank/DDBJ whole genome shotgun (WGS) entry which is preliminary data.</text>
</comment>
<keyword evidence="3" id="KW-1185">Reference proteome</keyword>
<dbReference type="Proteomes" id="UP001642484">
    <property type="component" value="Unassembled WGS sequence"/>
</dbReference>
<sequence>MKPWMDLVKKHEKVESGPPAKVLCTPYEKQLKKMPGDLTTMKELLGVLQLLKSDTAVFEGALHPGEAVLHALGDRHSEVVQNNAAGLEAWFQDYAKMRHSNGHQVMFKELQGLVQCIAFGLLLASDNDITPESEKVLEPFANILDKGWLLPVHVRMNMDAVASSYTNMMLGFRGGERQPPNVLQMSLRFSAIMETRSMQGLHSKDWSAEDRLRKVVQEFHSTNGMLQKWFLDEDKVHSILNMITATSAGSRELIANHLHKFKWSQSALTSELLRKPRWLLKAVPRGCQPHFKVLLTVTETSQEMFLALVYSPVPPQDAKSPTEPEAAVQAEAEPARWTVKNLCLWTEMVQRETPATAMGVAVDQKTVEEKEEELENAAFASLKAKIANLGIAMDDLHYLAAIDFTKLGCVGQQDINQHAQWMSNVLAKNPLRGKHTIIYHATSYDAAWEKAAVQLSCPVIGLTMDLACHKLASKLLCSHLLEEWKRDSGMIKGARCVPDSPSLPDTVTPPDLLVCKEVEGKLTIPSDARQKFLGDPLRSAEWKKLLKSFEKLHGSASTAAAPATPAPPATAPATPAGSPATDASPWKHIFEGEPRALTDLVAKYGEPSSTISAPGSSGFVIKVVEGPKFFLCAPVAGTFDCNEGPVLSHGAGSWLLDTKAEKMLQDSPDKAHVAKFESDQHLCILEDDIDENITSTGSTGAPTGGDGAKKEADEIENKKDVQVVKNDAEDDKTGVECEIDDKKVAVDKEEDLLQDPRFKKGSRLADFSPQGQAQLKEVRRLRAIENSNIWHNKFQSKGVPKNPAEPPPVAAAPEAAAEESSSSSSRPLTLKDAREKFMGDFFKEHKNNSEWKHQQKFKMANAAWMESDLRSRIMLARKGHGSIGAD</sequence>
<name>A0ABP0HT98_9DINO</name>
<feature type="compositionally biased region" description="Low complexity" evidence="1">
    <location>
        <begin position="811"/>
        <end position="827"/>
    </location>
</feature>
<evidence type="ECO:0000256" key="1">
    <source>
        <dbReference type="SAM" id="MobiDB-lite"/>
    </source>
</evidence>
<gene>
    <name evidence="2" type="ORF">CCMP2556_LOCUS2741</name>
</gene>
<evidence type="ECO:0000313" key="3">
    <source>
        <dbReference type="Proteomes" id="UP001642484"/>
    </source>
</evidence>
<feature type="compositionally biased region" description="Basic and acidic residues" evidence="1">
    <location>
        <begin position="707"/>
        <end position="718"/>
    </location>
</feature>
<feature type="region of interest" description="Disordered" evidence="1">
    <location>
        <begin position="789"/>
        <end position="830"/>
    </location>
</feature>
<feature type="region of interest" description="Disordered" evidence="1">
    <location>
        <begin position="693"/>
        <end position="718"/>
    </location>
</feature>